<feature type="non-terminal residue" evidence="1">
    <location>
        <position position="191"/>
    </location>
</feature>
<organism evidence="1 2">
    <name type="scientific">Cetraspora pellucida</name>
    <dbReference type="NCBI Taxonomy" id="1433469"/>
    <lineage>
        <taxon>Eukaryota</taxon>
        <taxon>Fungi</taxon>
        <taxon>Fungi incertae sedis</taxon>
        <taxon>Mucoromycota</taxon>
        <taxon>Glomeromycotina</taxon>
        <taxon>Glomeromycetes</taxon>
        <taxon>Diversisporales</taxon>
        <taxon>Gigasporaceae</taxon>
        <taxon>Cetraspora</taxon>
    </lineage>
</organism>
<comment type="caution">
    <text evidence="1">The sequence shown here is derived from an EMBL/GenBank/DDBJ whole genome shotgun (WGS) entry which is preliminary data.</text>
</comment>
<proteinExistence type="predicted"/>
<accession>A0A9N9IVU6</accession>
<protein>
    <submittedName>
        <fullName evidence="1">6869_t:CDS:1</fullName>
    </submittedName>
</protein>
<gene>
    <name evidence="1" type="ORF">CPELLU_LOCUS14758</name>
</gene>
<reference evidence="1" key="1">
    <citation type="submission" date="2021-06" db="EMBL/GenBank/DDBJ databases">
        <authorList>
            <person name="Kallberg Y."/>
            <person name="Tangrot J."/>
            <person name="Rosling A."/>
        </authorList>
    </citation>
    <scope>NUCLEOTIDE SEQUENCE</scope>
    <source>
        <strain evidence="1">FL966</strain>
    </source>
</reference>
<evidence type="ECO:0000313" key="2">
    <source>
        <dbReference type="Proteomes" id="UP000789759"/>
    </source>
</evidence>
<dbReference type="AlphaFoldDB" id="A0A9N9IVU6"/>
<keyword evidence="2" id="KW-1185">Reference proteome</keyword>
<dbReference type="EMBL" id="CAJVQA010018057">
    <property type="protein sequence ID" value="CAG8751963.1"/>
    <property type="molecule type" value="Genomic_DNA"/>
</dbReference>
<sequence>MVLTKNPNYNREILFRDANNEWKKYKKDPNIQRIINEFFNTSVPLQGFSILYIQHSTQSINNNLYVNITPQVISQAIAQLPLQELSESNESSRANAVAQKEVINQIKEVEKKLVEFITLNDTIKQLKRNADYQQKCRLRKKKRVREKNEVVIYDHAGHPSVLFEHPDLLEHIYNSIEFGTTDAKKKKEIIK</sequence>
<dbReference type="OrthoDB" id="2420816at2759"/>
<evidence type="ECO:0000313" key="1">
    <source>
        <dbReference type="EMBL" id="CAG8751963.1"/>
    </source>
</evidence>
<name>A0A9N9IVU6_9GLOM</name>
<dbReference type="Proteomes" id="UP000789759">
    <property type="component" value="Unassembled WGS sequence"/>
</dbReference>